<dbReference type="Proteomes" id="UP001058074">
    <property type="component" value="Unassembled WGS sequence"/>
</dbReference>
<dbReference type="EMBL" id="BROD01000001">
    <property type="protein sequence ID" value="GKX68405.1"/>
    <property type="molecule type" value="Genomic_DNA"/>
</dbReference>
<protein>
    <submittedName>
        <fullName evidence="1">LacI family transcriptional regulator</fullName>
    </submittedName>
</protein>
<evidence type="ECO:0000313" key="1">
    <source>
        <dbReference type="EMBL" id="GKX68405.1"/>
    </source>
</evidence>
<proteinExistence type="predicted"/>
<sequence length="346" mass="38979">MGEKVNIKDVAREAGVSIATVSYVINNINKVTDNTKNRVLEVIERLGYQPNINARSLVKKESRIIGIIVPISEKEKDTILLDNPFYLEFLSSVENKVRVNGYSTMILSIYEEKELIKHLNSGSLAGIIVLGAANKFVYDTLSSVDIPIVVVDQKQSSDRFYYINTDDDMGAFLATEYLIKNGHRNMCILLGGKSDTLVHRNRLDGYKKALSKYDIEFDAKKVIEIDVSYEGGIKAVDKILEVDENITGIFAISDVVAMGVIRGLYDKSINVPRDKSVIGFDNIRNSKYFIPQITTINQFLQTKAETAVNIIMKINDKDTEFIKKYLNNNIVTIPVHIVERESVRDI</sequence>
<organism evidence="1 2">
    <name type="scientific">Inconstantimicrobium mannanitabidum</name>
    <dbReference type="NCBI Taxonomy" id="1604901"/>
    <lineage>
        <taxon>Bacteria</taxon>
        <taxon>Bacillati</taxon>
        <taxon>Bacillota</taxon>
        <taxon>Clostridia</taxon>
        <taxon>Eubacteriales</taxon>
        <taxon>Clostridiaceae</taxon>
        <taxon>Inconstantimicrobium</taxon>
    </lineage>
</organism>
<gene>
    <name evidence="1" type="ORF">rsdtw13_36630</name>
</gene>
<accession>A0ACB5RH47</accession>
<name>A0ACB5RH47_9CLOT</name>
<keyword evidence="2" id="KW-1185">Reference proteome</keyword>
<comment type="caution">
    <text evidence="1">The sequence shown here is derived from an EMBL/GenBank/DDBJ whole genome shotgun (WGS) entry which is preliminary data.</text>
</comment>
<reference evidence="1" key="1">
    <citation type="journal article" date="2025" name="Int. J. Syst. Evol. Microbiol.">
        <title>Inconstantimicrobium mannanitabidum sp. nov., a novel member of the family Clostridiaceae isolated from anoxic soil under the treatment of reductive soil disinfestation.</title>
        <authorList>
            <person name="Ueki A."/>
            <person name="Tonouchi A."/>
            <person name="Honma S."/>
            <person name="Kaku N."/>
            <person name="Ueki K."/>
        </authorList>
    </citation>
    <scope>NUCLEOTIDE SEQUENCE</scope>
    <source>
        <strain evidence="1">TW13</strain>
    </source>
</reference>
<evidence type="ECO:0000313" key="2">
    <source>
        <dbReference type="Proteomes" id="UP001058074"/>
    </source>
</evidence>